<proteinExistence type="predicted"/>
<reference evidence="1 2" key="1">
    <citation type="journal article" date="2020" name="bioRxiv">
        <title>Whole genome comparisons of ergot fungi reveals the divergence and evolution of species within the genus Claviceps are the result of varying mechanisms driving genome evolution and host range expansion.</title>
        <authorList>
            <person name="Wyka S.A."/>
            <person name="Mondo S.J."/>
            <person name="Liu M."/>
            <person name="Dettman J."/>
            <person name="Nalam V."/>
            <person name="Broders K.D."/>
        </authorList>
    </citation>
    <scope>NUCLEOTIDE SEQUENCE [LARGE SCALE GENOMIC DNA]</scope>
    <source>
        <strain evidence="1 2">LM583</strain>
    </source>
</reference>
<sequence>MPREMSKSPSITNRTDHPIKYTFPGSSTAKTDLKAWGLYQLLTDDVHQRRPTRREAISKA</sequence>
<name>A0ABQ7PEY3_9HYPO</name>
<gene>
    <name evidence="1" type="ORF">E4U57_007504</name>
</gene>
<evidence type="ECO:0000313" key="2">
    <source>
        <dbReference type="Proteomes" id="UP000742024"/>
    </source>
</evidence>
<dbReference type="EMBL" id="SRPR01000078">
    <property type="protein sequence ID" value="KAG5961543.1"/>
    <property type="molecule type" value="Genomic_DNA"/>
</dbReference>
<keyword evidence="2" id="KW-1185">Reference proteome</keyword>
<accession>A0ABQ7PEY3</accession>
<protein>
    <submittedName>
        <fullName evidence="1">Uncharacterized protein</fullName>
    </submittedName>
</protein>
<organism evidence="1 2">
    <name type="scientific">Claviceps arundinis</name>
    <dbReference type="NCBI Taxonomy" id="1623583"/>
    <lineage>
        <taxon>Eukaryota</taxon>
        <taxon>Fungi</taxon>
        <taxon>Dikarya</taxon>
        <taxon>Ascomycota</taxon>
        <taxon>Pezizomycotina</taxon>
        <taxon>Sordariomycetes</taxon>
        <taxon>Hypocreomycetidae</taxon>
        <taxon>Hypocreales</taxon>
        <taxon>Clavicipitaceae</taxon>
        <taxon>Claviceps</taxon>
    </lineage>
</organism>
<comment type="caution">
    <text evidence="1">The sequence shown here is derived from an EMBL/GenBank/DDBJ whole genome shotgun (WGS) entry which is preliminary data.</text>
</comment>
<evidence type="ECO:0000313" key="1">
    <source>
        <dbReference type="EMBL" id="KAG5961543.1"/>
    </source>
</evidence>
<dbReference type="Proteomes" id="UP000742024">
    <property type="component" value="Unassembled WGS sequence"/>
</dbReference>